<accession>D7LID5</accession>
<organism evidence="4">
    <name type="scientific">Arabidopsis lyrata subsp. lyrata</name>
    <name type="common">Lyre-leaved rock-cress</name>
    <dbReference type="NCBI Taxonomy" id="81972"/>
    <lineage>
        <taxon>Eukaryota</taxon>
        <taxon>Viridiplantae</taxon>
        <taxon>Streptophyta</taxon>
        <taxon>Embryophyta</taxon>
        <taxon>Tracheophyta</taxon>
        <taxon>Spermatophyta</taxon>
        <taxon>Magnoliopsida</taxon>
        <taxon>eudicotyledons</taxon>
        <taxon>Gunneridae</taxon>
        <taxon>Pentapetalae</taxon>
        <taxon>rosids</taxon>
        <taxon>malvids</taxon>
        <taxon>Brassicales</taxon>
        <taxon>Brassicaceae</taxon>
        <taxon>Camelineae</taxon>
        <taxon>Arabidopsis</taxon>
    </lineage>
</organism>
<feature type="coiled-coil region" evidence="1">
    <location>
        <begin position="18"/>
        <end position="59"/>
    </location>
</feature>
<dbReference type="AlphaFoldDB" id="D7LID5"/>
<evidence type="ECO:0000313" key="4">
    <source>
        <dbReference type="Proteomes" id="UP000008694"/>
    </source>
</evidence>
<dbReference type="HOGENOM" id="CLU_2267449_0_0_1"/>
<keyword evidence="1" id="KW-0175">Coiled coil</keyword>
<dbReference type="eggNOG" id="KOG1987">
    <property type="taxonomic scope" value="Eukaryota"/>
</dbReference>
<dbReference type="Gramene" id="Al_scaffold_0004_1153">
    <property type="protein sequence ID" value="Al_scaffold_0004_1153"/>
    <property type="gene ID" value="Al_scaffold_0004_1153"/>
</dbReference>
<evidence type="ECO:0000313" key="3">
    <source>
        <dbReference type="EMBL" id="EFH55367.1"/>
    </source>
</evidence>
<keyword evidence="4" id="KW-1185">Reference proteome</keyword>
<evidence type="ECO:0000256" key="1">
    <source>
        <dbReference type="SAM" id="Coils"/>
    </source>
</evidence>
<gene>
    <name evidence="3" type="ORF">ARALYDRAFT_668434</name>
</gene>
<dbReference type="EMBL" id="GL348716">
    <property type="protein sequence ID" value="EFH55367.1"/>
    <property type="molecule type" value="Genomic_DNA"/>
</dbReference>
<reference evidence="4" key="1">
    <citation type="journal article" date="2011" name="Nat. Genet.">
        <title>The Arabidopsis lyrata genome sequence and the basis of rapid genome size change.</title>
        <authorList>
            <person name="Hu T.T."/>
            <person name="Pattyn P."/>
            <person name="Bakker E.G."/>
            <person name="Cao J."/>
            <person name="Cheng J.-F."/>
            <person name="Clark R.M."/>
            <person name="Fahlgren N."/>
            <person name="Fawcett J.A."/>
            <person name="Grimwood J."/>
            <person name="Gundlach H."/>
            <person name="Haberer G."/>
            <person name="Hollister J.D."/>
            <person name="Ossowski S."/>
            <person name="Ottilar R.P."/>
            <person name="Salamov A.A."/>
            <person name="Schneeberger K."/>
            <person name="Spannagl M."/>
            <person name="Wang X."/>
            <person name="Yang L."/>
            <person name="Nasrallah M.E."/>
            <person name="Bergelson J."/>
            <person name="Carrington J.C."/>
            <person name="Gaut B.S."/>
            <person name="Schmutz J."/>
            <person name="Mayer K.F.X."/>
            <person name="Van de Peer Y."/>
            <person name="Grigoriev I.V."/>
            <person name="Nordborg M."/>
            <person name="Weigel D."/>
            <person name="Guo Y.-L."/>
        </authorList>
    </citation>
    <scope>NUCLEOTIDE SEQUENCE [LARGE SCALE GENOMIC DNA]</scope>
    <source>
        <strain evidence="4">cv. MN47</strain>
    </source>
</reference>
<evidence type="ECO:0000256" key="2">
    <source>
        <dbReference type="SAM" id="MobiDB-lite"/>
    </source>
</evidence>
<dbReference type="Proteomes" id="UP000008694">
    <property type="component" value="Unassembled WGS sequence"/>
</dbReference>
<sequence>MNKQKKIKRKRKLVRLGRKEIEEELKDLKLKCSRLEAHLEKVKRKCSDLEAQLLDEKAKVLAAIAPLSSSDDVLDQALPSTSSLSLTEQHCKAKTSQLKQMKE</sequence>
<protein>
    <submittedName>
        <fullName evidence="3">Predicted protein</fullName>
    </submittedName>
</protein>
<feature type="region of interest" description="Disordered" evidence="2">
    <location>
        <begin position="82"/>
        <end position="103"/>
    </location>
</feature>
<name>D7LID5_ARALL</name>
<proteinExistence type="predicted"/>